<feature type="compositionally biased region" description="Basic and acidic residues" evidence="1">
    <location>
        <begin position="53"/>
        <end position="63"/>
    </location>
</feature>
<feature type="compositionally biased region" description="Polar residues" evidence="1">
    <location>
        <begin position="69"/>
        <end position="78"/>
    </location>
</feature>
<dbReference type="EMBL" id="BMJV01000008">
    <property type="protein sequence ID" value="GGG83086.1"/>
    <property type="molecule type" value="Genomic_DNA"/>
</dbReference>
<evidence type="ECO:0000313" key="3">
    <source>
        <dbReference type="Proteomes" id="UP000617145"/>
    </source>
</evidence>
<organism evidence="2 3">
    <name type="scientific">Salipiger pallidus</name>
    <dbReference type="NCBI Taxonomy" id="1775170"/>
    <lineage>
        <taxon>Bacteria</taxon>
        <taxon>Pseudomonadati</taxon>
        <taxon>Pseudomonadota</taxon>
        <taxon>Alphaproteobacteria</taxon>
        <taxon>Rhodobacterales</taxon>
        <taxon>Roseobacteraceae</taxon>
        <taxon>Salipiger</taxon>
    </lineage>
</organism>
<dbReference type="Proteomes" id="UP000617145">
    <property type="component" value="Unassembled WGS sequence"/>
</dbReference>
<keyword evidence="3" id="KW-1185">Reference proteome</keyword>
<reference evidence="2" key="2">
    <citation type="submission" date="2020-09" db="EMBL/GenBank/DDBJ databases">
        <authorList>
            <person name="Sun Q."/>
            <person name="Zhou Y."/>
        </authorList>
    </citation>
    <scope>NUCLEOTIDE SEQUENCE</scope>
    <source>
        <strain evidence="2">CGMCC 1.15762</strain>
    </source>
</reference>
<proteinExistence type="predicted"/>
<gene>
    <name evidence="2" type="ORF">GCM10011415_36120</name>
</gene>
<sequence>MQAWMKRIAPAIAFAPGATAITKTSIQRYLRIPATAFVALLIAGCVPDTGDTTYERGTTRDYSADDASGSLTSRSDGGRTLTLSRDGTVCSGRFDDPAKARATELTTLRCSGDARGTATLMYDGDAEPDRVVYAINGQGGGSIEF</sequence>
<evidence type="ECO:0000256" key="1">
    <source>
        <dbReference type="SAM" id="MobiDB-lite"/>
    </source>
</evidence>
<dbReference type="AlphaFoldDB" id="A0A8J2ZMM2"/>
<protein>
    <submittedName>
        <fullName evidence="2">Uncharacterized protein</fullName>
    </submittedName>
</protein>
<accession>A0A8J2ZMM2</accession>
<feature type="region of interest" description="Disordered" evidence="1">
    <location>
        <begin position="53"/>
        <end position="78"/>
    </location>
</feature>
<evidence type="ECO:0000313" key="2">
    <source>
        <dbReference type="EMBL" id="GGG83086.1"/>
    </source>
</evidence>
<comment type="caution">
    <text evidence="2">The sequence shown here is derived from an EMBL/GenBank/DDBJ whole genome shotgun (WGS) entry which is preliminary data.</text>
</comment>
<reference evidence="2" key="1">
    <citation type="journal article" date="2014" name="Int. J. Syst. Evol. Microbiol.">
        <title>Complete genome sequence of Corynebacterium casei LMG S-19264T (=DSM 44701T), isolated from a smear-ripened cheese.</title>
        <authorList>
            <consortium name="US DOE Joint Genome Institute (JGI-PGF)"/>
            <person name="Walter F."/>
            <person name="Albersmeier A."/>
            <person name="Kalinowski J."/>
            <person name="Ruckert C."/>
        </authorList>
    </citation>
    <scope>NUCLEOTIDE SEQUENCE</scope>
    <source>
        <strain evidence="2">CGMCC 1.15762</strain>
    </source>
</reference>
<name>A0A8J2ZMM2_9RHOB</name>